<protein>
    <submittedName>
        <fullName evidence="1">Uncharacterized protein</fullName>
    </submittedName>
</protein>
<reference evidence="1 2" key="1">
    <citation type="submission" date="2015-01" db="EMBL/GenBank/DDBJ databases">
        <title>Evolution of Trichinella species and genotypes.</title>
        <authorList>
            <person name="Korhonen P.K."/>
            <person name="Edoardo P."/>
            <person name="Giuseppe L.R."/>
            <person name="Gasser R.B."/>
        </authorList>
    </citation>
    <scope>NUCLEOTIDE SEQUENCE [LARGE SCALE GENOMIC DNA]</scope>
    <source>
        <strain evidence="1">ISS37</strain>
    </source>
</reference>
<comment type="caution">
    <text evidence="1">The sequence shown here is derived from an EMBL/GenBank/DDBJ whole genome shotgun (WGS) entry which is preliminary data.</text>
</comment>
<evidence type="ECO:0000313" key="2">
    <source>
        <dbReference type="Proteomes" id="UP000054630"/>
    </source>
</evidence>
<gene>
    <name evidence="1" type="ORF">T07_8091</name>
</gene>
<dbReference type="Proteomes" id="UP000054630">
    <property type="component" value="Unassembled WGS sequence"/>
</dbReference>
<proteinExistence type="predicted"/>
<organism evidence="1 2">
    <name type="scientific">Trichinella nelsoni</name>
    <dbReference type="NCBI Taxonomy" id="6336"/>
    <lineage>
        <taxon>Eukaryota</taxon>
        <taxon>Metazoa</taxon>
        <taxon>Ecdysozoa</taxon>
        <taxon>Nematoda</taxon>
        <taxon>Enoplea</taxon>
        <taxon>Dorylaimia</taxon>
        <taxon>Trichinellida</taxon>
        <taxon>Trichinellidae</taxon>
        <taxon>Trichinella</taxon>
    </lineage>
</organism>
<sequence>MTELSSDLRLLPCDNRERTHCAAKDYILQTVNPVDHSQNIVHLTNFDSIEKKIIFLILIQISTEMNKSEMKSRQQLINDAVSGWLLVSLKNKKYRYFGKDVYVKQKIGKNELKKGEFSSFIIKTLCTEHKARATSTEIGVSN</sequence>
<evidence type="ECO:0000313" key="1">
    <source>
        <dbReference type="EMBL" id="KRX27719.1"/>
    </source>
</evidence>
<keyword evidence="2" id="KW-1185">Reference proteome</keyword>
<dbReference type="EMBL" id="JYDL01000002">
    <property type="protein sequence ID" value="KRX27719.1"/>
    <property type="molecule type" value="Genomic_DNA"/>
</dbReference>
<accession>A0A0V0SMH8</accession>
<name>A0A0V0SMH8_9BILA</name>
<dbReference type="AlphaFoldDB" id="A0A0V0SMH8"/>
<dbReference type="OrthoDB" id="5919489at2759"/>